<organism evidence="9 10">
    <name type="scientific">Paludibacter jiangxiensis</name>
    <dbReference type="NCBI Taxonomy" id="681398"/>
    <lineage>
        <taxon>Bacteria</taxon>
        <taxon>Pseudomonadati</taxon>
        <taxon>Bacteroidota</taxon>
        <taxon>Bacteroidia</taxon>
        <taxon>Bacteroidales</taxon>
        <taxon>Paludibacteraceae</taxon>
        <taxon>Paludibacter</taxon>
    </lineage>
</organism>
<feature type="domain" description="Bacterial surface antigen (D15)" evidence="7">
    <location>
        <begin position="483"/>
        <end position="745"/>
    </location>
</feature>
<reference evidence="10" key="1">
    <citation type="submission" date="2016-04" db="EMBL/GenBank/DDBJ databases">
        <title>Draft genome sequence of Paludibacter jiangxiensis strain NM7.</title>
        <authorList>
            <person name="Qiu Y."/>
            <person name="Matsuura N."/>
            <person name="Ohashi A."/>
            <person name="Tourlousse M.D."/>
            <person name="Sekiguchi Y."/>
        </authorList>
    </citation>
    <scope>NUCLEOTIDE SEQUENCE [LARGE SCALE GENOMIC DNA]</scope>
    <source>
        <strain evidence="10">NM7</strain>
    </source>
</reference>
<keyword evidence="5" id="KW-0998">Cell outer membrane</keyword>
<keyword evidence="4" id="KW-0472">Membrane</keyword>
<evidence type="ECO:0000259" key="7">
    <source>
        <dbReference type="Pfam" id="PF01103"/>
    </source>
</evidence>
<evidence type="ECO:0000256" key="4">
    <source>
        <dbReference type="ARBA" id="ARBA00023136"/>
    </source>
</evidence>
<evidence type="ECO:0000256" key="3">
    <source>
        <dbReference type="ARBA" id="ARBA00022729"/>
    </source>
</evidence>
<dbReference type="InterPro" id="IPR039910">
    <property type="entry name" value="D15-like"/>
</dbReference>
<comment type="caution">
    <text evidence="9">The sequence shown here is derived from an EMBL/GenBank/DDBJ whole genome shotgun (WGS) entry which is preliminary data.</text>
</comment>
<feature type="domain" description="POTRA" evidence="8">
    <location>
        <begin position="30"/>
        <end position="142"/>
    </location>
</feature>
<evidence type="ECO:0000256" key="5">
    <source>
        <dbReference type="ARBA" id="ARBA00023237"/>
    </source>
</evidence>
<dbReference type="PANTHER" id="PTHR12815">
    <property type="entry name" value="SORTING AND ASSEMBLY MACHINERY SAMM50 PROTEIN FAMILY MEMBER"/>
    <property type="match status" value="1"/>
</dbReference>
<evidence type="ECO:0000256" key="6">
    <source>
        <dbReference type="SAM" id="SignalP"/>
    </source>
</evidence>
<dbReference type="Pfam" id="PF07244">
    <property type="entry name" value="POTRA"/>
    <property type="match status" value="1"/>
</dbReference>
<evidence type="ECO:0000313" key="10">
    <source>
        <dbReference type="Proteomes" id="UP000076586"/>
    </source>
</evidence>
<keyword evidence="10" id="KW-1185">Reference proteome</keyword>
<dbReference type="InterPro" id="IPR010827">
    <property type="entry name" value="BamA/TamA_POTRA"/>
</dbReference>
<evidence type="ECO:0000313" key="9">
    <source>
        <dbReference type="EMBL" id="GAT61916.1"/>
    </source>
</evidence>
<name>A0A161LI06_9BACT</name>
<proteinExistence type="predicted"/>
<reference evidence="10" key="2">
    <citation type="journal article" date="2017" name="Genome Announc.">
        <title>Draft genome sequence of Paludibacter jiangxiensis NM7(T), a propionate-producing fermentative bacterium.</title>
        <authorList>
            <person name="Qiu Y.-L."/>
            <person name="Tourlousse D.M."/>
            <person name="Matsuura N."/>
            <person name="Ohashi A."/>
            <person name="Sekiguchi Y."/>
        </authorList>
    </citation>
    <scope>NUCLEOTIDE SEQUENCE [LARGE SCALE GENOMIC DNA]</scope>
    <source>
        <strain evidence="10">NM7</strain>
    </source>
</reference>
<evidence type="ECO:0000256" key="1">
    <source>
        <dbReference type="ARBA" id="ARBA00004370"/>
    </source>
</evidence>
<dbReference type="Pfam" id="PF01103">
    <property type="entry name" value="Omp85"/>
    <property type="match status" value="1"/>
</dbReference>
<feature type="signal peptide" evidence="6">
    <location>
        <begin position="1"/>
        <end position="24"/>
    </location>
</feature>
<dbReference type="GO" id="GO:0019867">
    <property type="term" value="C:outer membrane"/>
    <property type="evidence" value="ECO:0007669"/>
    <property type="project" value="InterPro"/>
</dbReference>
<evidence type="ECO:0000259" key="8">
    <source>
        <dbReference type="Pfam" id="PF07244"/>
    </source>
</evidence>
<comment type="subcellular location">
    <subcellularLocation>
        <location evidence="1">Membrane</location>
    </subcellularLocation>
</comment>
<dbReference type="Gene3D" id="2.40.160.50">
    <property type="entry name" value="membrane protein fhac: a member of the omp85/tpsb transporter family"/>
    <property type="match status" value="1"/>
</dbReference>
<dbReference type="InterPro" id="IPR000184">
    <property type="entry name" value="Bac_surfAg_D15"/>
</dbReference>
<protein>
    <submittedName>
        <fullName evidence="9">Outer membrane protein assembly factor BamA</fullName>
    </submittedName>
</protein>
<dbReference type="EMBL" id="BDCR01000001">
    <property type="protein sequence ID" value="GAT61916.1"/>
    <property type="molecule type" value="Genomic_DNA"/>
</dbReference>
<accession>A0A161LI06</accession>
<keyword evidence="2" id="KW-0812">Transmembrane</keyword>
<dbReference type="PANTHER" id="PTHR12815:SF47">
    <property type="entry name" value="TRANSLOCATION AND ASSEMBLY MODULE SUBUNIT TAMA"/>
    <property type="match status" value="1"/>
</dbReference>
<dbReference type="RefSeq" id="WP_068701692.1">
    <property type="nucleotide sequence ID" value="NZ_BDCR01000001.1"/>
</dbReference>
<dbReference type="STRING" id="681398.PJIAN_1503"/>
<evidence type="ECO:0000256" key="2">
    <source>
        <dbReference type="ARBA" id="ARBA00022692"/>
    </source>
</evidence>
<sequence>MKCLRLYKIVLALLIVGCSSTKYVPDGQYLLNKVKIVSDNKSINKESLKPYLRQTPNQKVFSAFRLQLGVYSLSGRDTTSWWNNWLKRAGEKPVIYDETAAELSRNELNKEMVNRGYAKATVQTIAEKHKKKINLTYKITSGEPFKIENFKIEIPNDSLLKAINSQKDPYVPTIKKGMIFDINALEKERTDLTAFLKQRGFYTITKDHFHFLADTTSGNLKANVSLKLRAGLASNDSIARKLLSRKIIKNVTFLLTTTERTQAYTAGTNRDTREKLDSLWYDGYRFLFSKRPLISCNSLISNTFIFPNSYYNDKMVEETYAALNALPPVKYVNVVFRERTNDTMDCIIVINPDKNQSFTVDVEGTNSGGNFGVAGDFSYQHRNIFKGAQLFKFHARYSYEALGSLSNLFSYNATELATDVSVKYPTFLFPFLGQEFKRGINASTAFTIGYNYQIRPEFTRTLANVGIKYAWSRKNLFYTFDLLNFNYIYLPSDRISADFKKNYLTNSSPLVYSYQSQMILRTGISINYNSQRGKKTGGNITNWRLGISEAGNLLNALCGVLNSRRDSVNHYRIFNLPFAQYVKGDFDFSYNQEITKDNHLVYHLALGVACPYGNAQIIPFEERYYAGGANGIRGWSSYTLGPGSYYNKDTDGKIDFVNKIGDINLLANLEYRFKMFWIFEGAAFTDAGNIWTIKNYSDQPGGFFRLSEFYKQIAWSYGLGLRMNFNYFVLRFDFGYKLFNPANGGGDKWIRPMTNVKKNMNMFFAIGYPF</sequence>
<keyword evidence="3 6" id="KW-0732">Signal</keyword>
<gene>
    <name evidence="9" type="ORF">PJIAN_1503</name>
</gene>
<dbReference type="AlphaFoldDB" id="A0A161LI06"/>
<dbReference type="OrthoDB" id="9814535at2"/>
<feature type="chain" id="PRO_5007823845" evidence="6">
    <location>
        <begin position="25"/>
        <end position="770"/>
    </location>
</feature>
<dbReference type="Proteomes" id="UP000076586">
    <property type="component" value="Unassembled WGS sequence"/>
</dbReference>